<keyword evidence="9" id="KW-1185">Reference proteome</keyword>
<name>A0A5N5SIG9_9CRUS</name>
<dbReference type="SUPFAM" id="SSF48726">
    <property type="entry name" value="Immunoglobulin"/>
    <property type="match status" value="1"/>
</dbReference>
<evidence type="ECO:0000256" key="5">
    <source>
        <dbReference type="SAM" id="MobiDB-lite"/>
    </source>
</evidence>
<gene>
    <name evidence="8" type="primary">LRIT3</name>
    <name evidence="8" type="ORF">Anas_09035</name>
</gene>
<sequence length="723" mass="81087">MFWISTTTILNSWKKDAFKVVELINLHKLNLAYNKISYIDKDAFRSLSLLMDLDLSNNQIQKLHPRTFTGMEKMRKLILSGNLLSRMEAYQFPVLPNLERLLINNCRLSYINSQAFANLKKLKSVSLKGNKLKILEPDLFISRPELKSVELGDNLWVCDCKLKRLIHWIQREKIGEAEISCHSPERMAGKLWLDINERELACAPEIFVPQTEVPINLGGNATLSCGAKGEPLPQMRWVLDGRLLTNMTELTIPFSESEPNVKFILHEELEDDGLLWTNLSVIQIGEDFMLHGYDQSSPFKCKVENEAKMVEKNVTLVIGMVVESPVTKGNNLEIYAIIAIIAAVVTVVVFIILICICCWKKQNRQEAPPAKASSNDKAFMERNNILIVNPVEKPPRKNEIYEKLPQADIELTDLTKGSHKSFEEMNYPEERVGRIRSPLTPLEEEEFDQSSQKLLNESLNTTATVDYVMQYPDLLDTVKFPRAVSPTQLSYHSLVNPLYSPNPEWRYSYVYPSEYIPGGRFTPNLQQPQYHQRPGYVTLPRRPRTSSVTSMPPSTHLSPTRKFDPIYDTLGPRTTADGTSRTDLTRPMSRSMLDPYNPVTPISPTSPPSLPLHYVPISVENENVPISSSRCSTLPKSTPNLLEDKGLSVSNLPSVIRSQPSSSVASAPITSAKKVPPKPPPKPSVKRLSVASTGSDGTSKISSQGGSALGINYQDEGPDGTEV</sequence>
<keyword evidence="4" id="KW-1015">Disulfide bond</keyword>
<dbReference type="InterPro" id="IPR032675">
    <property type="entry name" value="LRR_dom_sf"/>
</dbReference>
<evidence type="ECO:0000256" key="3">
    <source>
        <dbReference type="ARBA" id="ARBA00022737"/>
    </source>
</evidence>
<feature type="domain" description="Ig-like" evidence="7">
    <location>
        <begin position="204"/>
        <end position="315"/>
    </location>
</feature>
<dbReference type="InterPro" id="IPR003591">
    <property type="entry name" value="Leu-rich_rpt_typical-subtyp"/>
</dbReference>
<dbReference type="Gene3D" id="2.60.40.10">
    <property type="entry name" value="Immunoglobulins"/>
    <property type="match status" value="1"/>
</dbReference>
<accession>A0A5N5SIG9</accession>
<dbReference type="Gene3D" id="3.80.10.10">
    <property type="entry name" value="Ribonuclease Inhibitor"/>
    <property type="match status" value="1"/>
</dbReference>
<dbReference type="PROSITE" id="PS50835">
    <property type="entry name" value="IG_LIKE"/>
    <property type="match status" value="1"/>
</dbReference>
<dbReference type="SUPFAM" id="SSF52058">
    <property type="entry name" value="L domain-like"/>
    <property type="match status" value="1"/>
</dbReference>
<dbReference type="Pfam" id="PF13855">
    <property type="entry name" value="LRR_8"/>
    <property type="match status" value="2"/>
</dbReference>
<dbReference type="SMART" id="SM00082">
    <property type="entry name" value="LRRCT"/>
    <property type="match status" value="1"/>
</dbReference>
<dbReference type="InterPro" id="IPR036179">
    <property type="entry name" value="Ig-like_dom_sf"/>
</dbReference>
<dbReference type="PANTHER" id="PTHR24366:SF96">
    <property type="entry name" value="LEUCINE RICH REPEAT CONTAINING 53"/>
    <property type="match status" value="1"/>
</dbReference>
<dbReference type="OrthoDB" id="5954366at2759"/>
<dbReference type="AlphaFoldDB" id="A0A5N5SIG9"/>
<evidence type="ECO:0000256" key="1">
    <source>
        <dbReference type="ARBA" id="ARBA00022614"/>
    </source>
</evidence>
<dbReference type="Pfam" id="PF25305">
    <property type="entry name" value="Ig_PDGFR_d4"/>
    <property type="match status" value="1"/>
</dbReference>
<keyword evidence="6" id="KW-1133">Transmembrane helix</keyword>
<dbReference type="InterPro" id="IPR000483">
    <property type="entry name" value="Cys-rich_flank_reg_C"/>
</dbReference>
<keyword evidence="2" id="KW-0732">Signal</keyword>
<comment type="caution">
    <text evidence="8">The sequence shown here is derived from an EMBL/GenBank/DDBJ whole genome shotgun (WGS) entry which is preliminary data.</text>
</comment>
<feature type="compositionally biased region" description="Polar residues" evidence="5">
    <location>
        <begin position="690"/>
        <end position="706"/>
    </location>
</feature>
<dbReference type="PANTHER" id="PTHR24366">
    <property type="entry name" value="IG(IMMUNOGLOBULIN) AND LRR(LEUCINE RICH REPEAT) DOMAINS"/>
    <property type="match status" value="1"/>
</dbReference>
<feature type="compositionally biased region" description="Polar residues" evidence="5">
    <location>
        <begin position="545"/>
        <end position="558"/>
    </location>
</feature>
<evidence type="ECO:0000256" key="2">
    <source>
        <dbReference type="ARBA" id="ARBA00022729"/>
    </source>
</evidence>
<keyword evidence="3" id="KW-0677">Repeat</keyword>
<feature type="transmembrane region" description="Helical" evidence="6">
    <location>
        <begin position="334"/>
        <end position="359"/>
    </location>
</feature>
<evidence type="ECO:0000259" key="7">
    <source>
        <dbReference type="PROSITE" id="PS50835"/>
    </source>
</evidence>
<dbReference type="InterPro" id="IPR013783">
    <property type="entry name" value="Ig-like_fold"/>
</dbReference>
<evidence type="ECO:0000256" key="4">
    <source>
        <dbReference type="ARBA" id="ARBA00023157"/>
    </source>
</evidence>
<dbReference type="EMBL" id="SEYY01024771">
    <property type="protein sequence ID" value="KAB7493904.1"/>
    <property type="molecule type" value="Genomic_DNA"/>
</dbReference>
<dbReference type="SMART" id="SM00369">
    <property type="entry name" value="LRR_TYP"/>
    <property type="match status" value="5"/>
</dbReference>
<evidence type="ECO:0000256" key="6">
    <source>
        <dbReference type="SAM" id="Phobius"/>
    </source>
</evidence>
<dbReference type="InterPro" id="IPR001611">
    <property type="entry name" value="Leu-rich_rpt"/>
</dbReference>
<reference evidence="8 9" key="1">
    <citation type="journal article" date="2019" name="PLoS Biol.">
        <title>Sex chromosomes control vertical transmission of feminizing Wolbachia symbionts in an isopod.</title>
        <authorList>
            <person name="Becking T."/>
            <person name="Chebbi M.A."/>
            <person name="Giraud I."/>
            <person name="Moumen B."/>
            <person name="Laverre T."/>
            <person name="Caubet Y."/>
            <person name="Peccoud J."/>
            <person name="Gilbert C."/>
            <person name="Cordaux R."/>
        </authorList>
    </citation>
    <scope>NUCLEOTIDE SEQUENCE [LARGE SCALE GENOMIC DNA]</scope>
    <source>
        <strain evidence="8">ANa2</strain>
        <tissue evidence="8">Whole body excluding digestive tract and cuticle</tissue>
    </source>
</reference>
<feature type="compositionally biased region" description="Polar residues" evidence="5">
    <location>
        <begin position="658"/>
        <end position="669"/>
    </location>
</feature>
<feature type="region of interest" description="Disordered" evidence="5">
    <location>
        <begin position="536"/>
        <end position="596"/>
    </location>
</feature>
<keyword evidence="1" id="KW-0433">Leucine-rich repeat</keyword>
<feature type="region of interest" description="Disordered" evidence="5">
    <location>
        <begin position="658"/>
        <end position="723"/>
    </location>
</feature>
<dbReference type="PROSITE" id="PS51450">
    <property type="entry name" value="LRR"/>
    <property type="match status" value="1"/>
</dbReference>
<evidence type="ECO:0000313" key="9">
    <source>
        <dbReference type="Proteomes" id="UP000326759"/>
    </source>
</evidence>
<organism evidence="8 9">
    <name type="scientific">Armadillidium nasatum</name>
    <dbReference type="NCBI Taxonomy" id="96803"/>
    <lineage>
        <taxon>Eukaryota</taxon>
        <taxon>Metazoa</taxon>
        <taxon>Ecdysozoa</taxon>
        <taxon>Arthropoda</taxon>
        <taxon>Crustacea</taxon>
        <taxon>Multicrustacea</taxon>
        <taxon>Malacostraca</taxon>
        <taxon>Eumalacostraca</taxon>
        <taxon>Peracarida</taxon>
        <taxon>Isopoda</taxon>
        <taxon>Oniscidea</taxon>
        <taxon>Crinocheta</taxon>
        <taxon>Armadillidiidae</taxon>
        <taxon>Armadillidium</taxon>
    </lineage>
</organism>
<keyword evidence="6 8" id="KW-0812">Transmembrane</keyword>
<protein>
    <submittedName>
        <fullName evidence="8">Leucine-rich repeat, immunoglobulin-like domain and transmembrane domain-containing protein 3</fullName>
    </submittedName>
</protein>
<proteinExistence type="predicted"/>
<dbReference type="InterPro" id="IPR007110">
    <property type="entry name" value="Ig-like_dom"/>
</dbReference>
<dbReference type="Proteomes" id="UP000326759">
    <property type="component" value="Unassembled WGS sequence"/>
</dbReference>
<evidence type="ECO:0000313" key="8">
    <source>
        <dbReference type="EMBL" id="KAB7493904.1"/>
    </source>
</evidence>
<keyword evidence="6" id="KW-0472">Membrane</keyword>